<dbReference type="EMBL" id="VENJ01000005">
    <property type="protein sequence ID" value="MTJ03910.1"/>
    <property type="molecule type" value="Genomic_DNA"/>
</dbReference>
<gene>
    <name evidence="1" type="ORF">FH759_04320</name>
</gene>
<name>A0A7C9HAB5_9RHOB</name>
<reference evidence="1 2" key="1">
    <citation type="submission" date="2019-06" db="EMBL/GenBank/DDBJ databases">
        <title>Enrichment of Autotrophic Halophilic Microorganisms from Red Sea Brine Pool Using Microbial Electrosynthesis System.</title>
        <authorList>
            <person name="Alqahtani M.F."/>
            <person name="Bajracharya S."/>
            <person name="Katuri K.P."/>
            <person name="Ali M."/>
            <person name="Saikaly P.E."/>
        </authorList>
    </citation>
    <scope>NUCLEOTIDE SEQUENCE [LARGE SCALE GENOMIC DNA]</scope>
    <source>
        <strain evidence="1">MES6</strain>
    </source>
</reference>
<protein>
    <submittedName>
        <fullName evidence="1">Uncharacterized protein</fullName>
    </submittedName>
</protein>
<dbReference type="RefSeq" id="WP_026757088.1">
    <property type="nucleotide sequence ID" value="NZ_VENJ01000005.1"/>
</dbReference>
<evidence type="ECO:0000313" key="1">
    <source>
        <dbReference type="EMBL" id="MTJ03910.1"/>
    </source>
</evidence>
<evidence type="ECO:0000313" key="2">
    <source>
        <dbReference type="Proteomes" id="UP000483078"/>
    </source>
</evidence>
<dbReference type="Proteomes" id="UP000483078">
    <property type="component" value="Unassembled WGS sequence"/>
</dbReference>
<organism evidence="1 2">
    <name type="scientific">Sediminimonas qiaohouensis</name>
    <dbReference type="NCBI Taxonomy" id="552061"/>
    <lineage>
        <taxon>Bacteria</taxon>
        <taxon>Pseudomonadati</taxon>
        <taxon>Pseudomonadota</taxon>
        <taxon>Alphaproteobacteria</taxon>
        <taxon>Rhodobacterales</taxon>
        <taxon>Roseobacteraceae</taxon>
        <taxon>Sediminimonas</taxon>
    </lineage>
</organism>
<dbReference type="AlphaFoldDB" id="A0A7C9HAB5"/>
<comment type="caution">
    <text evidence="1">The sequence shown here is derived from an EMBL/GenBank/DDBJ whole genome shotgun (WGS) entry which is preliminary data.</text>
</comment>
<accession>A0A7C9HAB5</accession>
<proteinExistence type="predicted"/>
<sequence>MFVIVGFIVAIVLIIVFSNPRMRGCRWREDRRAGPGAYRCAACGATTVTPDGKPPRRCMAKDAPPR</sequence>